<keyword evidence="5 7" id="KW-0067">ATP-binding</keyword>
<dbReference type="EMBL" id="JACIFP010000001">
    <property type="protein sequence ID" value="MBB4136575.1"/>
    <property type="molecule type" value="Genomic_DNA"/>
</dbReference>
<feature type="binding site" evidence="7">
    <location>
        <position position="9"/>
    </location>
    <ligand>
        <name>Mg(2+)</name>
        <dbReference type="ChEBI" id="CHEBI:18420"/>
    </ligand>
</feature>
<dbReference type="Proteomes" id="UP000551501">
    <property type="component" value="Unassembled WGS sequence"/>
</dbReference>
<feature type="binding site" evidence="7">
    <location>
        <position position="419"/>
    </location>
    <ligand>
        <name>ATP</name>
        <dbReference type="ChEBI" id="CHEBI:30616"/>
    </ligand>
</feature>
<evidence type="ECO:0000256" key="9">
    <source>
        <dbReference type="PIRSR" id="PIRSR018077-1"/>
    </source>
</evidence>
<dbReference type="InterPro" id="IPR022279">
    <property type="entry name" value="Pup_ligase"/>
</dbReference>
<dbReference type="RefSeq" id="WP_183371543.1">
    <property type="nucleotide sequence ID" value="NZ_BAABHL010000041.1"/>
</dbReference>
<dbReference type="GO" id="GO:0019941">
    <property type="term" value="P:modification-dependent protein catabolic process"/>
    <property type="evidence" value="ECO:0007669"/>
    <property type="project" value="UniProtKB-UniRule"/>
</dbReference>
<feature type="binding site" evidence="7">
    <location>
        <position position="55"/>
    </location>
    <ligand>
        <name>Mg(2+)</name>
        <dbReference type="ChEBI" id="CHEBI:18420"/>
    </ligand>
</feature>
<dbReference type="PANTHER" id="PTHR42307">
    <property type="entry name" value="PUP DEAMIDASE/DEPUPYLASE"/>
    <property type="match status" value="1"/>
</dbReference>
<evidence type="ECO:0000256" key="1">
    <source>
        <dbReference type="ARBA" id="ARBA00022598"/>
    </source>
</evidence>
<keyword evidence="6 7" id="KW-0460">Magnesium</keyword>
<reference evidence="10 11" key="1">
    <citation type="submission" date="2020-08" db="EMBL/GenBank/DDBJ databases">
        <title>Sequencing the genomes of 1000 actinobacteria strains.</title>
        <authorList>
            <person name="Klenk H.-P."/>
        </authorList>
    </citation>
    <scope>NUCLEOTIDE SEQUENCE [LARGE SCALE GENOMIC DNA]</scope>
    <source>
        <strain evidence="10 11">DSM 45298</strain>
    </source>
</reference>
<evidence type="ECO:0000313" key="10">
    <source>
        <dbReference type="EMBL" id="MBB4136575.1"/>
    </source>
</evidence>
<keyword evidence="10" id="KW-0647">Proteasome</keyword>
<dbReference type="GO" id="GO:0000287">
    <property type="term" value="F:magnesium ion binding"/>
    <property type="evidence" value="ECO:0007669"/>
    <property type="project" value="UniProtKB-UniRule"/>
</dbReference>
<evidence type="ECO:0000256" key="3">
    <source>
        <dbReference type="ARBA" id="ARBA00022741"/>
    </source>
</evidence>
<dbReference type="NCBIfam" id="TIGR03686">
    <property type="entry name" value="pupylate_PafA"/>
    <property type="match status" value="1"/>
</dbReference>
<feature type="binding site" evidence="7">
    <location>
        <position position="53"/>
    </location>
    <ligand>
        <name>ATP</name>
        <dbReference type="ChEBI" id="CHEBI:30616"/>
    </ligand>
</feature>
<evidence type="ECO:0000256" key="5">
    <source>
        <dbReference type="ARBA" id="ARBA00022840"/>
    </source>
</evidence>
<organism evidence="10 11">
    <name type="scientific">Gordonia humi</name>
    <dbReference type="NCBI Taxonomy" id="686429"/>
    <lineage>
        <taxon>Bacteria</taxon>
        <taxon>Bacillati</taxon>
        <taxon>Actinomycetota</taxon>
        <taxon>Actinomycetes</taxon>
        <taxon>Mycobacteriales</taxon>
        <taxon>Gordoniaceae</taxon>
        <taxon>Gordonia</taxon>
    </lineage>
</organism>
<evidence type="ECO:0000313" key="11">
    <source>
        <dbReference type="Proteomes" id="UP000551501"/>
    </source>
</evidence>
<comment type="miscellaneous">
    <text evidence="7">The reaction mechanism probably proceeds via the activation of Pup by phosphorylation of its C-terminal glutamate, which is then subject to nucleophilic attack by the substrate lysine, resulting in an isopeptide bond and the release of phosphate as a good leaving group.</text>
</comment>
<evidence type="ECO:0000256" key="7">
    <source>
        <dbReference type="HAMAP-Rule" id="MF_02111"/>
    </source>
</evidence>
<feature type="binding site" evidence="7">
    <location>
        <position position="66"/>
    </location>
    <ligand>
        <name>ATP</name>
        <dbReference type="ChEBI" id="CHEBI:30616"/>
    </ligand>
</feature>
<evidence type="ECO:0000256" key="4">
    <source>
        <dbReference type="ARBA" id="ARBA00022786"/>
    </source>
</evidence>
<dbReference type="InterPro" id="IPR004347">
    <property type="entry name" value="Pup_ligase/deamidase"/>
</dbReference>
<comment type="caution">
    <text evidence="10">The sequence shown here is derived from an EMBL/GenBank/DDBJ whole genome shotgun (WGS) entry which is preliminary data.</text>
</comment>
<dbReference type="GO" id="GO:0016879">
    <property type="term" value="F:ligase activity, forming carbon-nitrogen bonds"/>
    <property type="evidence" value="ECO:0007669"/>
    <property type="project" value="UniProtKB-UniRule"/>
</dbReference>
<keyword evidence="3 7" id="KW-0547">Nucleotide-binding</keyword>
<name>A0A840EUH9_9ACTN</name>
<comment type="pathway">
    <text evidence="7">Protein degradation; proteasomal Pup-dependent pathway.</text>
</comment>
<accession>A0A840EUH9</accession>
<dbReference type="GO" id="GO:0000502">
    <property type="term" value="C:proteasome complex"/>
    <property type="evidence" value="ECO:0007669"/>
    <property type="project" value="UniProtKB-KW"/>
</dbReference>
<dbReference type="UniPathway" id="UPA00997"/>
<comment type="pathway">
    <text evidence="7">Protein modification; protein pupylation.</text>
</comment>
<gene>
    <name evidence="7" type="primary">pafA</name>
    <name evidence="10" type="ORF">BKA16_003127</name>
</gene>
<keyword evidence="4 7" id="KW-0833">Ubl conjugation pathway</keyword>
<feature type="active site" description="Proton acceptor" evidence="7 9">
    <location>
        <position position="57"/>
    </location>
</feature>
<evidence type="ECO:0000256" key="6">
    <source>
        <dbReference type="ARBA" id="ARBA00022842"/>
    </source>
</evidence>
<evidence type="ECO:0000256" key="2">
    <source>
        <dbReference type="ARBA" id="ARBA00022723"/>
    </source>
</evidence>
<comment type="function">
    <text evidence="7">Catalyzes the covalent attachment of the prokaryotic ubiquitin-like protein modifier Pup to the proteasomal substrate proteins, thereby targeting them for proteasomal degradation. This tagging system is termed pupylation. The ligation reaction involves the side-chain carboxylate of the C-terminal glutamate of Pup and the side-chain amino group of a substrate lysine.</text>
</comment>
<evidence type="ECO:0000256" key="8">
    <source>
        <dbReference type="NCBIfam" id="TIGR03686"/>
    </source>
</evidence>
<sequence length="452" mass="50746">MERRIMGIETEFGVTCTSHGQRRLSPDEVARYLFRRVVAWGRSSNVFLENGARLYLDVGSHPEYATAECDSIAQLIAHDRSGERILEDLVVDAEQRLADEGIGGDIYLFKNNTDSAGNSYGCHENYLVSRMGEFGRVSDVLLPFLVTRQLICGAGKVLTVGQDATLCLSQRADHIWEGVSSATTRSRPIINTRDEPHADAEKYRRMHVIVGDSNMSETTTMLKVGSALLVLEMIESGISFHDFALDNPIRAIRDISHDVSGRREVRLAGGRTANALAIQREYHARAVKHLENRTPDETMDRVVDLWGRMLDAVESGDFSAVDTEVDWVIKQKLFRRYQDRYGIDLSDPKIAQLDLAYHDIRRGRGVFDLLQRKGLAARTVTDAEIDAAVSTPPQTTRAKLRGDFIAAATKAERDFTVDWVHLKLNDQAQRTVLCKDPFRSVDERVDRLIASL</sequence>
<keyword evidence="1 7" id="KW-0436">Ligase</keyword>
<comment type="catalytic activity">
    <reaction evidence="7">
        <text>ATP + [prokaryotic ubiquitin-like protein]-L-glutamate + [protein]-L-lysine = ADP + phosphate + N(6)-([prokaryotic ubiquitin-like protein]-gamma-L-glutamyl)-[protein]-L-lysine.</text>
        <dbReference type="EC" id="6.3.1.19"/>
    </reaction>
</comment>
<feature type="binding site" evidence="7">
    <location>
        <position position="63"/>
    </location>
    <ligand>
        <name>Mg(2+)</name>
        <dbReference type="ChEBI" id="CHEBI:18420"/>
    </ligand>
</feature>
<dbReference type="Pfam" id="PF03136">
    <property type="entry name" value="Pup_ligase"/>
    <property type="match status" value="1"/>
</dbReference>
<dbReference type="GO" id="GO:0005524">
    <property type="term" value="F:ATP binding"/>
    <property type="evidence" value="ECO:0007669"/>
    <property type="project" value="UniProtKB-UniRule"/>
</dbReference>
<dbReference type="PIRSF" id="PIRSF018077">
    <property type="entry name" value="UCP018077"/>
    <property type="match status" value="1"/>
</dbReference>
<proteinExistence type="inferred from homology"/>
<dbReference type="HAMAP" id="MF_02111">
    <property type="entry name" value="Pup_ligase"/>
    <property type="match status" value="1"/>
</dbReference>
<protein>
    <recommendedName>
        <fullName evidence="7 8">Pup--protein ligase</fullName>
        <ecNumber evidence="7 8">6.3.1.19</ecNumber>
    </recommendedName>
    <alternativeName>
        <fullName evidence="7">Proteasome accessory factor A</fullName>
    </alternativeName>
    <alternativeName>
        <fullName evidence="7">Pup-conjugating enzyme</fullName>
    </alternativeName>
</protein>
<keyword evidence="2 7" id="KW-0479">Metal-binding</keyword>
<dbReference type="AlphaFoldDB" id="A0A840EUH9"/>
<dbReference type="GO" id="GO:0010498">
    <property type="term" value="P:proteasomal protein catabolic process"/>
    <property type="evidence" value="ECO:0007669"/>
    <property type="project" value="UniProtKB-UniRule"/>
</dbReference>
<dbReference type="GO" id="GO:0070490">
    <property type="term" value="P:protein pupylation"/>
    <property type="evidence" value="ECO:0007669"/>
    <property type="project" value="UniProtKB-UniRule"/>
</dbReference>
<dbReference type="GO" id="GO:0019787">
    <property type="term" value="F:ubiquitin-like protein transferase activity"/>
    <property type="evidence" value="ECO:0007669"/>
    <property type="project" value="UniProtKB-UniRule"/>
</dbReference>
<comment type="similarity">
    <text evidence="7">Belongs to the Pup ligase/Pup deamidase family. Pup-conjugating enzyme subfamily.</text>
</comment>
<dbReference type="EC" id="6.3.1.19" evidence="7 8"/>
<keyword evidence="11" id="KW-1185">Reference proteome</keyword>
<dbReference type="PANTHER" id="PTHR42307:SF3">
    <property type="entry name" value="PUP--PROTEIN LIGASE"/>
    <property type="match status" value="1"/>
</dbReference>
<dbReference type="UniPathway" id="UPA00998"/>